<evidence type="ECO:0000313" key="3">
    <source>
        <dbReference type="EMBL" id="MXU89619.1"/>
    </source>
</evidence>
<evidence type="ECO:0000256" key="2">
    <source>
        <dbReference type="SAM" id="SignalP"/>
    </source>
</evidence>
<organism evidence="3">
    <name type="scientific">Ixodes ricinus</name>
    <name type="common">Common tick</name>
    <name type="synonym">Acarus ricinus</name>
    <dbReference type="NCBI Taxonomy" id="34613"/>
    <lineage>
        <taxon>Eukaryota</taxon>
        <taxon>Metazoa</taxon>
        <taxon>Ecdysozoa</taxon>
        <taxon>Arthropoda</taxon>
        <taxon>Chelicerata</taxon>
        <taxon>Arachnida</taxon>
        <taxon>Acari</taxon>
        <taxon>Parasitiformes</taxon>
        <taxon>Ixodida</taxon>
        <taxon>Ixodoidea</taxon>
        <taxon>Ixodidae</taxon>
        <taxon>Ixodinae</taxon>
        <taxon>Ixodes</taxon>
    </lineage>
</organism>
<keyword evidence="2" id="KW-0732">Signal</keyword>
<feature type="region of interest" description="Disordered" evidence="1">
    <location>
        <begin position="22"/>
        <end position="58"/>
    </location>
</feature>
<dbReference type="EMBL" id="GIFC01007536">
    <property type="protein sequence ID" value="MXU89619.1"/>
    <property type="molecule type" value="Transcribed_RNA"/>
</dbReference>
<protein>
    <submittedName>
        <fullName evidence="3">Putative secreted protein</fullName>
    </submittedName>
</protein>
<feature type="chain" id="PRO_5025538826" evidence="2">
    <location>
        <begin position="20"/>
        <end position="109"/>
    </location>
</feature>
<accession>A0A6B0UIY3</accession>
<proteinExistence type="predicted"/>
<reference evidence="3" key="1">
    <citation type="submission" date="2019-12" db="EMBL/GenBank/DDBJ databases">
        <title>An insight into the sialome of adult female Ixodes ricinus ticks feeding for 6 days.</title>
        <authorList>
            <person name="Perner J."/>
            <person name="Ribeiro J.M.C."/>
        </authorList>
    </citation>
    <scope>NUCLEOTIDE SEQUENCE</scope>
    <source>
        <strain evidence="3">Semi-engorged</strain>
        <tissue evidence="3">Salivary glands</tissue>
    </source>
</reference>
<dbReference type="AlphaFoldDB" id="A0A6B0UIY3"/>
<sequence>MAVAVQSVVFAGCLLAAVAHRSRQPFQPRQPDNWLLPSLIDGGNISSEEEERERNERRCVQQREWFRNRREAAIASSSTASSASDFLAKEAQEGYVRQMLRFSPRKKRK</sequence>
<feature type="signal peptide" evidence="2">
    <location>
        <begin position="1"/>
        <end position="19"/>
    </location>
</feature>
<name>A0A6B0UIY3_IXORI</name>
<evidence type="ECO:0000256" key="1">
    <source>
        <dbReference type="SAM" id="MobiDB-lite"/>
    </source>
</evidence>